<dbReference type="Proteomes" id="UP001385389">
    <property type="component" value="Chromosome"/>
</dbReference>
<name>A0ABZ2J0R3_9BACT</name>
<dbReference type="EMBL" id="CP146609">
    <property type="protein sequence ID" value="WWX24537.1"/>
    <property type="molecule type" value="Genomic_DNA"/>
</dbReference>
<reference evidence="3 4" key="1">
    <citation type="submission" date="2024-03" db="EMBL/GenBank/DDBJ databases">
        <title>Phenotype and Genome Characterization of a Sulfate-Reducing Bacterium Pseudodesulfovibrio sp. strain 5S69, isolated from Petroleum Reservoir in Tatarstan (Russia).</title>
        <authorList>
            <person name="Bidzhieva S.K."/>
            <person name="Kadnikov V."/>
            <person name="Tourova T.P."/>
            <person name="Samigullina S.R."/>
            <person name="Sokolova D.S."/>
            <person name="Poltaraus A.B."/>
            <person name="Avtukh A.N."/>
            <person name="Tereshina V.M."/>
            <person name="Mardanov A.V."/>
            <person name="Nazina T.N."/>
        </authorList>
    </citation>
    <scope>NUCLEOTIDE SEQUENCE [LARGE SCALE GENOMIC DNA]</scope>
    <source>
        <strain evidence="3 4">5S69</strain>
    </source>
</reference>
<dbReference type="RefSeq" id="WP_338670206.1">
    <property type="nucleotide sequence ID" value="NZ_CP146609.1"/>
</dbReference>
<dbReference type="Pfam" id="PF10547">
    <property type="entry name" value="P22_AR_N"/>
    <property type="match status" value="1"/>
</dbReference>
<dbReference type="InterPro" id="IPR018875">
    <property type="entry name" value="Antirepressor_Ant_N"/>
</dbReference>
<evidence type="ECO:0000313" key="3">
    <source>
        <dbReference type="EMBL" id="WWX24537.1"/>
    </source>
</evidence>
<organism evidence="3 4">
    <name type="scientific">Pseudodesulfovibrio methanolicus</name>
    <dbReference type="NCBI Taxonomy" id="3126690"/>
    <lineage>
        <taxon>Bacteria</taxon>
        <taxon>Pseudomonadati</taxon>
        <taxon>Thermodesulfobacteriota</taxon>
        <taxon>Desulfovibrionia</taxon>
        <taxon>Desulfovibrionales</taxon>
        <taxon>Desulfovibrionaceae</taxon>
    </lineage>
</organism>
<feature type="domain" description="Antirepressor protein C-terminal" evidence="1">
    <location>
        <begin position="146"/>
        <end position="239"/>
    </location>
</feature>
<feature type="domain" description="Antirepressor protein ant N-terminal" evidence="2">
    <location>
        <begin position="8"/>
        <end position="111"/>
    </location>
</feature>
<protein>
    <submittedName>
        <fullName evidence="3">Phage antirepressor N-terminal domain-containing protein</fullName>
    </submittedName>
</protein>
<proteinExistence type="predicted"/>
<evidence type="ECO:0000259" key="2">
    <source>
        <dbReference type="Pfam" id="PF10547"/>
    </source>
</evidence>
<accession>A0ABZ2J0R3</accession>
<keyword evidence="4" id="KW-1185">Reference proteome</keyword>
<evidence type="ECO:0000259" key="1">
    <source>
        <dbReference type="Pfam" id="PF03374"/>
    </source>
</evidence>
<gene>
    <name evidence="3" type="ORF">V8V93_18225</name>
</gene>
<dbReference type="InterPro" id="IPR005039">
    <property type="entry name" value="Ant_C"/>
</dbReference>
<dbReference type="PRINTS" id="PR01994">
    <property type="entry name" value="ANTIREPRESSR"/>
</dbReference>
<dbReference type="Pfam" id="PF03374">
    <property type="entry name" value="ANT"/>
    <property type="match status" value="1"/>
</dbReference>
<evidence type="ECO:0000313" key="4">
    <source>
        <dbReference type="Proteomes" id="UP001385389"/>
    </source>
</evidence>
<sequence length="255" mass="28219">MVFGAPILVAVLENGEKYVSPRHICEAIGVSWTGQSRKIKEDEVLSACCEDIVTVVRNGANRQMTMLHIDKMSGWLFGINANRVKPEIKPALVKYQTEAFAVLDAWFRKNARAATDPTDMMAMMQETIQKALAPLQVQLEAVVIDNKAMKPKVEAYDSITEEGQKFLLTNVAREVGVGRKALIALLVDGGVLETSNVYGENRSLPTDYAKNTGLTTDYHNPVGTVNPHSFYLTAKGRSLCERLAYDWKAQQQKAA</sequence>